<evidence type="ECO:0000256" key="1">
    <source>
        <dbReference type="ARBA" id="ARBA00004370"/>
    </source>
</evidence>
<comment type="caution">
    <text evidence="9">The sequence shown here is derived from an EMBL/GenBank/DDBJ whole genome shotgun (WGS) entry which is preliminary data.</text>
</comment>
<proteinExistence type="inferred from homology"/>
<dbReference type="Pfam" id="PF00213">
    <property type="entry name" value="OSCP"/>
    <property type="match status" value="1"/>
</dbReference>
<organism evidence="9 10">
    <name type="scientific">Candidatus Scatocola faecipullorum</name>
    <dbReference type="NCBI Taxonomy" id="2840917"/>
    <lineage>
        <taxon>Bacteria</taxon>
        <taxon>Pseudomonadati</taxon>
        <taxon>Pseudomonadota</taxon>
        <taxon>Alphaproteobacteria</taxon>
        <taxon>Rhodospirillales</taxon>
        <taxon>Rhodospirillaceae</taxon>
        <taxon>Rhodospirillaceae incertae sedis</taxon>
        <taxon>Candidatus Scatocola</taxon>
    </lineage>
</organism>
<dbReference type="EMBL" id="DVNC01000022">
    <property type="protein sequence ID" value="HIU53037.1"/>
    <property type="molecule type" value="Genomic_DNA"/>
</dbReference>
<evidence type="ECO:0000313" key="9">
    <source>
        <dbReference type="EMBL" id="HIU53037.1"/>
    </source>
</evidence>
<evidence type="ECO:0000256" key="2">
    <source>
        <dbReference type="ARBA" id="ARBA00022448"/>
    </source>
</evidence>
<dbReference type="SUPFAM" id="SSF47928">
    <property type="entry name" value="N-terminal domain of the delta subunit of the F1F0-ATP synthase"/>
    <property type="match status" value="1"/>
</dbReference>
<keyword evidence="6 8" id="KW-0139">CF(1)</keyword>
<gene>
    <name evidence="8 9" type="primary">atpH</name>
    <name evidence="9" type="ORF">IAD20_03035</name>
</gene>
<name>A0A9D1M3P5_9PROT</name>
<evidence type="ECO:0000256" key="7">
    <source>
        <dbReference type="ARBA" id="ARBA00023310"/>
    </source>
</evidence>
<keyword evidence="3 8" id="KW-0375">Hydrogen ion transport</keyword>
<protein>
    <recommendedName>
        <fullName evidence="8">ATP synthase subunit delta</fullName>
    </recommendedName>
    <alternativeName>
        <fullName evidence="8">ATP synthase F(1) sector subunit delta</fullName>
    </alternativeName>
    <alternativeName>
        <fullName evidence="8">F-type ATPase subunit delta</fullName>
        <shortName evidence="8">F-ATPase subunit delta</shortName>
    </alternativeName>
</protein>
<keyword evidence="8" id="KW-1003">Cell membrane</keyword>
<dbReference type="GO" id="GO:0046933">
    <property type="term" value="F:proton-transporting ATP synthase activity, rotational mechanism"/>
    <property type="evidence" value="ECO:0007669"/>
    <property type="project" value="UniProtKB-UniRule"/>
</dbReference>
<sequence length="184" mass="20527">MKKISKAKIISTYAAALYGAAEEKKAVAKVLEDIRQLVVILREDGSIVKYLANPVWNLDSKREALSEVARKLKLDKETLNCLDIVAANGRFGELLPILEEFQHIWYRKNGYVEVSVQSAQALSNAQEKSLTANLEKMLSKKVVVNYEICPEILGGLIVKFGSSMIDDSIRGKLNRLEIMMKGGQ</sequence>
<dbReference type="GO" id="GO:0045259">
    <property type="term" value="C:proton-transporting ATP synthase complex"/>
    <property type="evidence" value="ECO:0007669"/>
    <property type="project" value="UniProtKB-KW"/>
</dbReference>
<evidence type="ECO:0000256" key="8">
    <source>
        <dbReference type="HAMAP-Rule" id="MF_01416"/>
    </source>
</evidence>
<dbReference type="InterPro" id="IPR000711">
    <property type="entry name" value="ATPase_OSCP/dsu"/>
</dbReference>
<keyword evidence="7 8" id="KW-0066">ATP synthesis</keyword>
<evidence type="ECO:0000256" key="3">
    <source>
        <dbReference type="ARBA" id="ARBA00022781"/>
    </source>
</evidence>
<keyword evidence="2 8" id="KW-0813">Transport</keyword>
<keyword evidence="4 8" id="KW-0406">Ion transport</keyword>
<evidence type="ECO:0000256" key="5">
    <source>
        <dbReference type="ARBA" id="ARBA00023136"/>
    </source>
</evidence>
<evidence type="ECO:0000256" key="6">
    <source>
        <dbReference type="ARBA" id="ARBA00023196"/>
    </source>
</evidence>
<dbReference type="HAMAP" id="MF_01416">
    <property type="entry name" value="ATP_synth_delta_bact"/>
    <property type="match status" value="1"/>
</dbReference>
<dbReference type="NCBIfam" id="TIGR01145">
    <property type="entry name" value="ATP_synt_delta"/>
    <property type="match status" value="1"/>
</dbReference>
<dbReference type="Gene3D" id="1.10.520.20">
    <property type="entry name" value="N-terminal domain of the delta subunit of the F1F0-ATP synthase"/>
    <property type="match status" value="1"/>
</dbReference>
<dbReference type="GO" id="GO:0005886">
    <property type="term" value="C:plasma membrane"/>
    <property type="evidence" value="ECO:0007669"/>
    <property type="project" value="UniProtKB-SubCell"/>
</dbReference>
<evidence type="ECO:0000313" key="10">
    <source>
        <dbReference type="Proteomes" id="UP000824107"/>
    </source>
</evidence>
<dbReference type="Proteomes" id="UP000824107">
    <property type="component" value="Unassembled WGS sequence"/>
</dbReference>
<reference evidence="9" key="2">
    <citation type="journal article" date="2021" name="PeerJ">
        <title>Extensive microbial diversity within the chicken gut microbiome revealed by metagenomics and culture.</title>
        <authorList>
            <person name="Gilroy R."/>
            <person name="Ravi A."/>
            <person name="Getino M."/>
            <person name="Pursley I."/>
            <person name="Horton D.L."/>
            <person name="Alikhan N.F."/>
            <person name="Baker D."/>
            <person name="Gharbi K."/>
            <person name="Hall N."/>
            <person name="Watson M."/>
            <person name="Adriaenssens E.M."/>
            <person name="Foster-Nyarko E."/>
            <person name="Jarju S."/>
            <person name="Secka A."/>
            <person name="Antonio M."/>
            <person name="Oren A."/>
            <person name="Chaudhuri R.R."/>
            <person name="La Ragione R."/>
            <person name="Hildebrand F."/>
            <person name="Pallen M.J."/>
        </authorList>
    </citation>
    <scope>NUCLEOTIDE SEQUENCE</scope>
    <source>
        <strain evidence="9">ChiW3-316</strain>
    </source>
</reference>
<dbReference type="PRINTS" id="PR00125">
    <property type="entry name" value="ATPASEDELTA"/>
</dbReference>
<evidence type="ECO:0000256" key="4">
    <source>
        <dbReference type="ARBA" id="ARBA00023065"/>
    </source>
</evidence>
<dbReference type="InterPro" id="IPR026015">
    <property type="entry name" value="ATP_synth_OSCP/delta_N_sf"/>
</dbReference>
<dbReference type="PANTHER" id="PTHR11910">
    <property type="entry name" value="ATP SYNTHASE DELTA CHAIN"/>
    <property type="match status" value="1"/>
</dbReference>
<comment type="function">
    <text evidence="8">F(1)F(0) ATP synthase produces ATP from ADP in the presence of a proton or sodium gradient. F-type ATPases consist of two structural domains, F(1) containing the extramembraneous catalytic core and F(0) containing the membrane proton channel, linked together by a central stalk and a peripheral stalk. During catalysis, ATP synthesis in the catalytic domain of F(1) is coupled via a rotary mechanism of the central stalk subunits to proton translocation.</text>
</comment>
<comment type="function">
    <text evidence="8">This protein is part of the stalk that links CF(0) to CF(1). It either transmits conformational changes from CF(0) to CF(1) or is implicated in proton conduction.</text>
</comment>
<accession>A0A9D1M3P5</accession>
<reference evidence="9" key="1">
    <citation type="submission" date="2020-10" db="EMBL/GenBank/DDBJ databases">
        <authorList>
            <person name="Gilroy R."/>
        </authorList>
    </citation>
    <scope>NUCLEOTIDE SEQUENCE</scope>
    <source>
        <strain evidence="9">ChiW3-316</strain>
    </source>
</reference>
<keyword evidence="5 8" id="KW-0472">Membrane</keyword>
<comment type="similarity">
    <text evidence="8">Belongs to the ATPase delta chain family.</text>
</comment>
<dbReference type="AlphaFoldDB" id="A0A9D1M3P5"/>
<comment type="subcellular location">
    <subcellularLocation>
        <location evidence="8">Cell membrane</location>
        <topology evidence="8">Peripheral membrane protein</topology>
    </subcellularLocation>
    <subcellularLocation>
        <location evidence="1">Membrane</location>
    </subcellularLocation>
</comment>